<dbReference type="InParanoid" id="F9X775"/>
<dbReference type="InterPro" id="IPR002110">
    <property type="entry name" value="Ankyrin_rpt"/>
</dbReference>
<dbReference type="PANTHER" id="PTHR24148">
    <property type="entry name" value="ANKYRIN REPEAT DOMAIN-CONTAINING PROTEIN 39 HOMOLOG-RELATED"/>
    <property type="match status" value="1"/>
</dbReference>
<dbReference type="GeneID" id="13395655"/>
<dbReference type="Pfam" id="PF06985">
    <property type="entry name" value="HET"/>
    <property type="match status" value="1"/>
</dbReference>
<organism evidence="3 4">
    <name type="scientific">Zymoseptoria tritici (strain CBS 115943 / IPO323)</name>
    <name type="common">Speckled leaf blotch fungus</name>
    <name type="synonym">Septoria tritici</name>
    <dbReference type="NCBI Taxonomy" id="336722"/>
    <lineage>
        <taxon>Eukaryota</taxon>
        <taxon>Fungi</taxon>
        <taxon>Dikarya</taxon>
        <taxon>Ascomycota</taxon>
        <taxon>Pezizomycotina</taxon>
        <taxon>Dothideomycetes</taxon>
        <taxon>Dothideomycetidae</taxon>
        <taxon>Mycosphaerellales</taxon>
        <taxon>Mycosphaerellaceae</taxon>
        <taxon>Zymoseptoria</taxon>
    </lineage>
</organism>
<keyword evidence="1" id="KW-0040">ANK repeat</keyword>
<dbReference type="HOGENOM" id="CLU_355732_0_0_1"/>
<dbReference type="PROSITE" id="PS50297">
    <property type="entry name" value="ANK_REP_REGION"/>
    <property type="match status" value="1"/>
</dbReference>
<dbReference type="InterPro" id="IPR036770">
    <property type="entry name" value="Ankyrin_rpt-contain_sf"/>
</dbReference>
<dbReference type="AlphaFoldDB" id="F9X775"/>
<sequence length="789" mass="88001">MNGRLVNVRKNLVRFLLQVRGLARYRATYFWMDALCVDQTDDEERTHQVEMMASIYSSAMQVLVWLGPSYSGSDLAMSTLARNGKVWTEAKMNRFWSIAEGTGFRGLCERRYWTRLWVVQELVRAKEVVMCCGSKLVSWSTFESFLSSAHRYCPSTRLGIITDYTATMGSNAVAMVRQIRDINAEATLFKRIVSFGHLECLDPRDKVYALLGTVQDDPEPIVPDYTIGLAALLNTVIQNYDRDRPGVRLQDWKERCEQLAEAIGVDPNLIFLPESASTQPTKPSLQELQDCSLEDEASGISLWWTTHYKHERATHLWSEAHGRAQISALFASAAAFGSKAACELLVQIGKVDLNHIDAELRTAMHRAAENGHSHIVKYLMEDLGVRVDVHGFHGATPMGAAVHRGHADIVRMLLAKSSGKIWNLKSYKLLLAHAVKRGHSSMWTYLTEVGKEQDFEPFDQATLREFALLAVENCHILCQAGKKQEIQPSSQASLQESALLSVESGHDSLMTHLVPIAACQPPARLKILKDAVAHRSDRLILALLNALGFPIPRDFQDLLEIAARRPRTTGLSQLLRVALFEYADRKLSSRPCGIAAYEGNLPALRIYLDHAQTHGDRRTLENFAQKALLEGARGGQVGIVDFMLRTHSEILNVDGSALIDAQSPLHEQEVLIVAMRLGDHAMVDMLLSLYPNISLDFRSGNMKAALNDVVARGDVATYHTLHATGRLMPDEPWALKLRDYEQSRAGANNGPVNFRTDSMNMTAALRASLALFIVGGPRERHAFPSWNGE</sequence>
<dbReference type="EMBL" id="CM001198">
    <property type="protein sequence ID" value="EGP89445.1"/>
    <property type="molecule type" value="Genomic_DNA"/>
</dbReference>
<dbReference type="SUPFAM" id="SSF48403">
    <property type="entry name" value="Ankyrin repeat"/>
    <property type="match status" value="1"/>
</dbReference>
<accession>F9X775</accession>
<evidence type="ECO:0000313" key="3">
    <source>
        <dbReference type="EMBL" id="EGP89445.1"/>
    </source>
</evidence>
<dbReference type="PROSITE" id="PS50088">
    <property type="entry name" value="ANK_REPEAT"/>
    <property type="match status" value="1"/>
</dbReference>
<reference evidence="3 4" key="1">
    <citation type="journal article" date="2011" name="PLoS Genet.">
        <title>Finished genome of the fungal wheat pathogen Mycosphaerella graminicola reveals dispensome structure, chromosome plasticity, and stealth pathogenesis.</title>
        <authorList>
            <person name="Goodwin S.B."/>
            <person name="Ben M'barek S."/>
            <person name="Dhillon B."/>
            <person name="Wittenberg A.H.J."/>
            <person name="Crane C.F."/>
            <person name="Hane J.K."/>
            <person name="Foster A.J."/>
            <person name="Van der Lee T.A.J."/>
            <person name="Grimwood J."/>
            <person name="Aerts A."/>
            <person name="Antoniw J."/>
            <person name="Bailey A."/>
            <person name="Bluhm B."/>
            <person name="Bowler J."/>
            <person name="Bristow J."/>
            <person name="van der Burgt A."/>
            <person name="Canto-Canche B."/>
            <person name="Churchill A.C.L."/>
            <person name="Conde-Ferraez L."/>
            <person name="Cools H.J."/>
            <person name="Coutinho P.M."/>
            <person name="Csukai M."/>
            <person name="Dehal P."/>
            <person name="De Wit P."/>
            <person name="Donzelli B."/>
            <person name="van de Geest H.C."/>
            <person name="van Ham R.C.H.J."/>
            <person name="Hammond-Kosack K.E."/>
            <person name="Henrissat B."/>
            <person name="Kilian A."/>
            <person name="Kobayashi A.K."/>
            <person name="Koopmann E."/>
            <person name="Kourmpetis Y."/>
            <person name="Kuzniar A."/>
            <person name="Lindquist E."/>
            <person name="Lombard V."/>
            <person name="Maliepaard C."/>
            <person name="Martins N."/>
            <person name="Mehrabi R."/>
            <person name="Nap J.P.H."/>
            <person name="Ponomarenko A."/>
            <person name="Rudd J.J."/>
            <person name="Salamov A."/>
            <person name="Schmutz J."/>
            <person name="Schouten H.J."/>
            <person name="Shapiro H."/>
            <person name="Stergiopoulos I."/>
            <person name="Torriani S.F.F."/>
            <person name="Tu H."/>
            <person name="de Vries R.P."/>
            <person name="Waalwijk C."/>
            <person name="Ware S.B."/>
            <person name="Wiebenga A."/>
            <person name="Zwiers L.-H."/>
            <person name="Oliver R.P."/>
            <person name="Grigoriev I.V."/>
            <person name="Kema G.H.J."/>
        </authorList>
    </citation>
    <scope>NUCLEOTIDE SEQUENCE [LARGE SCALE GENOMIC DNA]</scope>
    <source>
        <strain evidence="4">CBS 115943 / IPO323</strain>
    </source>
</reference>
<evidence type="ECO:0000313" key="4">
    <source>
        <dbReference type="Proteomes" id="UP000008062"/>
    </source>
</evidence>
<name>F9X775_ZYMTI</name>
<evidence type="ECO:0000256" key="1">
    <source>
        <dbReference type="PROSITE-ProRule" id="PRU00023"/>
    </source>
</evidence>
<feature type="domain" description="Heterokaryon incompatibility" evidence="2">
    <location>
        <begin position="2"/>
        <end position="121"/>
    </location>
</feature>
<dbReference type="VEuPathDB" id="FungiDB:ZTRI_3.420"/>
<keyword evidence="4" id="KW-1185">Reference proteome</keyword>
<dbReference type="Proteomes" id="UP000008062">
    <property type="component" value="Chromosome 3"/>
</dbReference>
<gene>
    <name evidence="3" type="ORF">MYCGRDRAFT_108566</name>
</gene>
<dbReference type="SMART" id="SM00248">
    <property type="entry name" value="ANK"/>
    <property type="match status" value="4"/>
</dbReference>
<dbReference type="InterPro" id="IPR010730">
    <property type="entry name" value="HET"/>
</dbReference>
<dbReference type="RefSeq" id="XP_003854469.1">
    <property type="nucleotide sequence ID" value="XM_003854421.1"/>
</dbReference>
<dbReference type="Pfam" id="PF12796">
    <property type="entry name" value="Ank_2"/>
    <property type="match status" value="1"/>
</dbReference>
<dbReference type="eggNOG" id="ENOG502SUZ5">
    <property type="taxonomic scope" value="Eukaryota"/>
</dbReference>
<feature type="repeat" description="ANK" evidence="1">
    <location>
        <begin position="393"/>
        <end position="418"/>
    </location>
</feature>
<proteinExistence type="predicted"/>
<evidence type="ECO:0000259" key="2">
    <source>
        <dbReference type="Pfam" id="PF06985"/>
    </source>
</evidence>
<dbReference type="InterPro" id="IPR052895">
    <property type="entry name" value="HetReg/Transcr_Mod"/>
</dbReference>
<dbReference type="KEGG" id="ztr:MYCGRDRAFT_108566"/>
<dbReference type="Gene3D" id="1.25.40.20">
    <property type="entry name" value="Ankyrin repeat-containing domain"/>
    <property type="match status" value="2"/>
</dbReference>
<dbReference type="OrthoDB" id="3640777at2759"/>
<dbReference type="PANTHER" id="PTHR24148:SF73">
    <property type="entry name" value="HET DOMAIN PROTEIN (AFU_ORTHOLOGUE AFUA_8G01020)"/>
    <property type="match status" value="1"/>
</dbReference>
<protein>
    <recommendedName>
        <fullName evidence="2">Heterokaryon incompatibility domain-containing protein</fullName>
    </recommendedName>
</protein>